<dbReference type="PANTHER" id="PTHR36974:SF1">
    <property type="entry name" value="DOXX FAMILY MEMBRANE PROTEIN"/>
    <property type="match status" value="1"/>
</dbReference>
<dbReference type="OrthoDB" id="3267646at2"/>
<evidence type="ECO:0000256" key="2">
    <source>
        <dbReference type="ARBA" id="ARBA00022692"/>
    </source>
</evidence>
<protein>
    <submittedName>
        <fullName evidence="7">Uncharacterized membrane protein</fullName>
    </submittedName>
</protein>
<keyword evidence="5" id="KW-0732">Signal</keyword>
<feature type="domain" description="Methylamine utilisation protein MauE" evidence="6">
    <location>
        <begin position="11"/>
        <end position="81"/>
    </location>
</feature>
<dbReference type="Proteomes" id="UP000193711">
    <property type="component" value="Unassembled WGS sequence"/>
</dbReference>
<dbReference type="RefSeq" id="WP_085474756.1">
    <property type="nucleotide sequence ID" value="NZ_FXBM01000001.1"/>
</dbReference>
<evidence type="ECO:0000256" key="4">
    <source>
        <dbReference type="ARBA" id="ARBA00023136"/>
    </source>
</evidence>
<dbReference type="EMBL" id="FXBM01000001">
    <property type="protein sequence ID" value="SMH28553.1"/>
    <property type="molecule type" value="Genomic_DNA"/>
</dbReference>
<dbReference type="Pfam" id="PF07291">
    <property type="entry name" value="MauE"/>
    <property type="match status" value="1"/>
</dbReference>
<dbReference type="GO" id="GO:0016020">
    <property type="term" value="C:membrane"/>
    <property type="evidence" value="ECO:0007669"/>
    <property type="project" value="UniProtKB-SubCell"/>
</dbReference>
<dbReference type="STRING" id="1891671.SAMN06295885_0199"/>
<feature type="signal peptide" evidence="5">
    <location>
        <begin position="1"/>
        <end position="25"/>
    </location>
</feature>
<evidence type="ECO:0000256" key="1">
    <source>
        <dbReference type="ARBA" id="ARBA00004141"/>
    </source>
</evidence>
<evidence type="ECO:0000313" key="8">
    <source>
        <dbReference type="Proteomes" id="UP000193711"/>
    </source>
</evidence>
<keyword evidence="3" id="KW-1133">Transmembrane helix</keyword>
<feature type="chain" id="PRO_5013390265" evidence="5">
    <location>
        <begin position="26"/>
        <end position="124"/>
    </location>
</feature>
<comment type="subcellular location">
    <subcellularLocation>
        <location evidence="1">Membrane</location>
        <topology evidence="1">Multi-pass membrane protein</topology>
    </subcellularLocation>
</comment>
<proteinExistence type="predicted"/>
<dbReference type="AlphaFoldDB" id="A0A1X7MW06"/>
<reference evidence="8" key="1">
    <citation type="submission" date="2017-04" db="EMBL/GenBank/DDBJ databases">
        <authorList>
            <person name="Varghese N."/>
            <person name="Submissions S."/>
        </authorList>
    </citation>
    <scope>NUCLEOTIDE SEQUENCE [LARGE SCALE GENOMIC DNA]</scope>
    <source>
        <strain evidence="8">VKM Ac-2121</strain>
    </source>
</reference>
<dbReference type="PANTHER" id="PTHR36974">
    <property type="entry name" value="MEMBRANE PROTEIN-RELATED"/>
    <property type="match status" value="1"/>
</dbReference>
<accession>A0A1X7MW06</accession>
<keyword evidence="4" id="KW-0472">Membrane</keyword>
<evidence type="ECO:0000256" key="5">
    <source>
        <dbReference type="SAM" id="SignalP"/>
    </source>
</evidence>
<dbReference type="InterPro" id="IPR009908">
    <property type="entry name" value="Methylamine_util_MauE"/>
</dbReference>
<organism evidence="7 8">
    <name type="scientific">Rathayibacter oskolensis</name>
    <dbReference type="NCBI Taxonomy" id="1891671"/>
    <lineage>
        <taxon>Bacteria</taxon>
        <taxon>Bacillati</taxon>
        <taxon>Actinomycetota</taxon>
        <taxon>Actinomycetes</taxon>
        <taxon>Micrococcales</taxon>
        <taxon>Microbacteriaceae</taxon>
        <taxon>Rathayibacter</taxon>
    </lineage>
</organism>
<keyword evidence="2" id="KW-0812">Transmembrane</keyword>
<evidence type="ECO:0000259" key="6">
    <source>
        <dbReference type="Pfam" id="PF07291"/>
    </source>
</evidence>
<evidence type="ECO:0000313" key="7">
    <source>
        <dbReference type="EMBL" id="SMH28553.1"/>
    </source>
</evidence>
<sequence>MTQRPLGTGPLVLASAMAVSGVVHLAHPSTFDAVVPRGMPGSARGWVLASGAAEIACAAAMLWPPTRRAGGLASAALMAAVFPGNVQIARDARRPRTRAITLLRLPLQIPLVLWGLEAARSTGR</sequence>
<name>A0A1X7MW06_9MICO</name>
<keyword evidence="8" id="KW-1185">Reference proteome</keyword>
<evidence type="ECO:0000256" key="3">
    <source>
        <dbReference type="ARBA" id="ARBA00022989"/>
    </source>
</evidence>
<gene>
    <name evidence="7" type="ORF">SAMN06295885_0199</name>
</gene>
<dbReference type="GO" id="GO:0030416">
    <property type="term" value="P:methylamine metabolic process"/>
    <property type="evidence" value="ECO:0007669"/>
    <property type="project" value="InterPro"/>
</dbReference>